<dbReference type="STRING" id="42156.A0A3P6SRK9"/>
<organism evidence="1 2">
    <name type="scientific">Litomosoides sigmodontis</name>
    <name type="common">Filarial nematode worm</name>
    <dbReference type="NCBI Taxonomy" id="42156"/>
    <lineage>
        <taxon>Eukaryota</taxon>
        <taxon>Metazoa</taxon>
        <taxon>Ecdysozoa</taxon>
        <taxon>Nematoda</taxon>
        <taxon>Chromadorea</taxon>
        <taxon>Rhabditida</taxon>
        <taxon>Spirurina</taxon>
        <taxon>Spiruromorpha</taxon>
        <taxon>Filarioidea</taxon>
        <taxon>Onchocercidae</taxon>
        <taxon>Litomosoides</taxon>
    </lineage>
</organism>
<evidence type="ECO:0000313" key="2">
    <source>
        <dbReference type="Proteomes" id="UP000277928"/>
    </source>
</evidence>
<evidence type="ECO:0000313" key="1">
    <source>
        <dbReference type="EMBL" id="VDK77686.1"/>
    </source>
</evidence>
<dbReference type="Proteomes" id="UP000277928">
    <property type="component" value="Unassembled WGS sequence"/>
</dbReference>
<dbReference type="AlphaFoldDB" id="A0A3P6SRK9"/>
<sequence>MFEDVQRSSAVVQESTATASLEVECGGMEIRQDVECPHKNKKGLFRVGNLRKRMKNFKKKLEINYCEDCARLDPPEQRPSVLQLRKKN</sequence>
<protein>
    <submittedName>
        <fullName evidence="1">Uncharacterized protein</fullName>
    </submittedName>
</protein>
<reference evidence="1 2" key="1">
    <citation type="submission" date="2018-08" db="EMBL/GenBank/DDBJ databases">
        <authorList>
            <person name="Laetsch R D."/>
            <person name="Stevens L."/>
            <person name="Kumar S."/>
            <person name="Blaxter L. M."/>
        </authorList>
    </citation>
    <scope>NUCLEOTIDE SEQUENCE [LARGE SCALE GENOMIC DNA]</scope>
</reference>
<name>A0A3P6SRK9_LITSI</name>
<keyword evidence="2" id="KW-1185">Reference proteome</keyword>
<accession>A0A3P6SRK9</accession>
<proteinExistence type="predicted"/>
<gene>
    <name evidence="1" type="ORF">NLS_LOCUS3766</name>
</gene>
<dbReference type="EMBL" id="UYRX01000215">
    <property type="protein sequence ID" value="VDK77686.1"/>
    <property type="molecule type" value="Genomic_DNA"/>
</dbReference>